<dbReference type="PANTHER" id="PTHR46581">
    <property type="entry name" value="ARABINOSYLTRANSFERASE RRA3"/>
    <property type="match status" value="1"/>
</dbReference>
<accession>A0A061RQS4</accession>
<dbReference type="GO" id="GO:0080147">
    <property type="term" value="P:root hair cell development"/>
    <property type="evidence" value="ECO:0007669"/>
    <property type="project" value="InterPro"/>
</dbReference>
<sequence length="417" mass="46953">MQLRSFSRPVSRNRSRPSVWIICALLLGLLFGLLRSSGRAVFSFGKGPDHSLCQRDNFSKEADGGTMEVQRLAFALQNATVTIDQLRKEISSQSKQIEFLARQLEVAANGDRHTPWTPSAERDGKANDKELAGVLRKVSLNGELLVAVSNMALAGDGGMLETFVRSVQAAGIPNAMVVAIDDATVRQVSKWGMVVHKMSVQLEGAQKKLGMSNHGVSGMKFRILRTFVELGYAVLLSDVDVVMLRNPFHHLRRDCDVEAMSDGWDNATAYGFNDVYDDPSMGWARFAHSMRQVVFNSGLFYLRPTQATLEFLDLIISRLERESAWDQAVFNEESAFPSSPSRESPHLRRRTLDYLLFMNSKVLFRTVRKDDSMKSHVPVSVHVNYHNDKHQRMKAVIRRYVKKELSALDEFPDGSVW</sequence>
<feature type="coiled-coil region" evidence="1">
    <location>
        <begin position="69"/>
        <end position="103"/>
    </location>
</feature>
<organism evidence="3">
    <name type="scientific">Tetraselmis sp. GSL018</name>
    <dbReference type="NCBI Taxonomy" id="582737"/>
    <lineage>
        <taxon>Eukaryota</taxon>
        <taxon>Viridiplantae</taxon>
        <taxon>Chlorophyta</taxon>
        <taxon>core chlorophytes</taxon>
        <taxon>Chlorodendrophyceae</taxon>
        <taxon>Chlorodendrales</taxon>
        <taxon>Chlorodendraceae</taxon>
        <taxon>Tetraselmis</taxon>
    </lineage>
</organism>
<evidence type="ECO:0000313" key="3">
    <source>
        <dbReference type="EMBL" id="JAC75227.1"/>
    </source>
</evidence>
<feature type="domain" description="Nucleotide-diphospho-sugar transferase" evidence="2">
    <location>
        <begin position="172"/>
        <end position="394"/>
    </location>
</feature>
<reference evidence="3" key="1">
    <citation type="submission" date="2014-05" db="EMBL/GenBank/DDBJ databases">
        <title>The transcriptome of the halophilic microalga Tetraselmis sp. GSL018 isolated from the Great Salt Lake, Utah.</title>
        <authorList>
            <person name="Jinkerson R.E."/>
            <person name="D'Adamo S."/>
            <person name="Posewitz M.C."/>
        </authorList>
    </citation>
    <scope>NUCLEOTIDE SEQUENCE</scope>
    <source>
        <strain evidence="3">GSL018</strain>
    </source>
</reference>
<dbReference type="InterPro" id="IPR005069">
    <property type="entry name" value="Nucl-diP-sugar_transferase"/>
</dbReference>
<gene>
    <name evidence="3" type="ORF">TSPGSL018_23721</name>
</gene>
<protein>
    <recommendedName>
        <fullName evidence="2">Nucleotide-diphospho-sugar transferase domain-containing protein</fullName>
    </recommendedName>
</protein>
<dbReference type="PANTHER" id="PTHR46581:SF3">
    <property type="entry name" value="ARABINOSYLTRANSFERASE RRA3"/>
    <property type="match status" value="1"/>
</dbReference>
<evidence type="ECO:0000256" key="1">
    <source>
        <dbReference type="SAM" id="Coils"/>
    </source>
</evidence>
<name>A0A061RQS4_9CHLO</name>
<keyword evidence="1" id="KW-0175">Coiled coil</keyword>
<evidence type="ECO:0000259" key="2">
    <source>
        <dbReference type="Pfam" id="PF03407"/>
    </source>
</evidence>
<dbReference type="GO" id="GO:0016757">
    <property type="term" value="F:glycosyltransferase activity"/>
    <property type="evidence" value="ECO:0007669"/>
    <property type="project" value="InterPro"/>
</dbReference>
<dbReference type="Pfam" id="PF03407">
    <property type="entry name" value="Nucleotid_trans"/>
    <property type="match status" value="1"/>
</dbReference>
<dbReference type="AlphaFoldDB" id="A0A061RQS4"/>
<proteinExistence type="predicted"/>
<dbReference type="InterPro" id="IPR044290">
    <property type="entry name" value="RRA1/2/3"/>
</dbReference>
<dbReference type="EMBL" id="GBEZ01010450">
    <property type="protein sequence ID" value="JAC75227.1"/>
    <property type="molecule type" value="Transcribed_RNA"/>
</dbReference>